<proteinExistence type="predicted"/>
<feature type="region of interest" description="Disordered" evidence="1">
    <location>
        <begin position="175"/>
        <end position="196"/>
    </location>
</feature>
<dbReference type="OrthoDB" id="683848at2759"/>
<dbReference type="Gramene" id="TVU32671">
    <property type="protein sequence ID" value="TVU32671"/>
    <property type="gene ID" value="EJB05_24414"/>
</dbReference>
<name>A0A5J9VB11_9POAL</name>
<evidence type="ECO:0000256" key="1">
    <source>
        <dbReference type="SAM" id="MobiDB-lite"/>
    </source>
</evidence>
<dbReference type="AlphaFoldDB" id="A0A5J9VB11"/>
<accession>A0A5J9VB11</accession>
<feature type="region of interest" description="Disordered" evidence="1">
    <location>
        <begin position="22"/>
        <end position="105"/>
    </location>
</feature>
<organism evidence="2 3">
    <name type="scientific">Eragrostis curvula</name>
    <name type="common">weeping love grass</name>
    <dbReference type="NCBI Taxonomy" id="38414"/>
    <lineage>
        <taxon>Eukaryota</taxon>
        <taxon>Viridiplantae</taxon>
        <taxon>Streptophyta</taxon>
        <taxon>Embryophyta</taxon>
        <taxon>Tracheophyta</taxon>
        <taxon>Spermatophyta</taxon>
        <taxon>Magnoliopsida</taxon>
        <taxon>Liliopsida</taxon>
        <taxon>Poales</taxon>
        <taxon>Poaceae</taxon>
        <taxon>PACMAD clade</taxon>
        <taxon>Chloridoideae</taxon>
        <taxon>Eragrostideae</taxon>
        <taxon>Eragrostidinae</taxon>
        <taxon>Eragrostis</taxon>
    </lineage>
</organism>
<comment type="caution">
    <text evidence="2">The sequence shown here is derived from an EMBL/GenBank/DDBJ whole genome shotgun (WGS) entry which is preliminary data.</text>
</comment>
<evidence type="ECO:0000313" key="3">
    <source>
        <dbReference type="Proteomes" id="UP000324897"/>
    </source>
</evidence>
<protein>
    <submittedName>
        <fullName evidence="2">Uncharacterized protein</fullName>
    </submittedName>
</protein>
<sequence length="289" mass="31948">MATAATSTSALSSLEAMLFSLMRGSDEGGGGGGEENSPVDDDTLASPPPPPLPARPTPQGRHPSRYTVNRAAGSWTTSSPSPPPVASPSKDDASSSSDDTLLAELERKAVEVEAQLRQKEEENAALKRRIESYHFMWLKYEIKIKSLEEACQEQKAALQMVQDAAARADEMARDRRDSLESQMKMSEDPSARLRHGRDRVVAGARRSSVSRLSSEFRRQSQALDHGAAALVVAEPPRQWQPAAPSADSVDDLRKLKAQFRAWKKDYKARLRMAKAELDRDRRHRVGCWI</sequence>
<feature type="non-terminal residue" evidence="2">
    <location>
        <position position="1"/>
    </location>
</feature>
<dbReference type="Proteomes" id="UP000324897">
    <property type="component" value="Chromosome 1"/>
</dbReference>
<feature type="compositionally biased region" description="Basic and acidic residues" evidence="1">
    <location>
        <begin position="175"/>
        <end position="191"/>
    </location>
</feature>
<feature type="compositionally biased region" description="Pro residues" evidence="1">
    <location>
        <begin position="46"/>
        <end position="56"/>
    </location>
</feature>
<gene>
    <name evidence="2" type="ORF">EJB05_24414</name>
</gene>
<dbReference type="EMBL" id="RWGY01000011">
    <property type="protein sequence ID" value="TVU32671.1"/>
    <property type="molecule type" value="Genomic_DNA"/>
</dbReference>
<evidence type="ECO:0000313" key="2">
    <source>
        <dbReference type="EMBL" id="TVU32671.1"/>
    </source>
</evidence>
<reference evidence="2 3" key="1">
    <citation type="journal article" date="2019" name="Sci. Rep.">
        <title>A high-quality genome of Eragrostis curvula grass provides insights into Poaceae evolution and supports new strategies to enhance forage quality.</title>
        <authorList>
            <person name="Carballo J."/>
            <person name="Santos B.A.C.M."/>
            <person name="Zappacosta D."/>
            <person name="Garbus I."/>
            <person name="Selva J.P."/>
            <person name="Gallo C.A."/>
            <person name="Diaz A."/>
            <person name="Albertini E."/>
            <person name="Caccamo M."/>
            <person name="Echenique V."/>
        </authorList>
    </citation>
    <scope>NUCLEOTIDE SEQUENCE [LARGE SCALE GENOMIC DNA]</scope>
    <source>
        <strain evidence="3">cv. Victoria</strain>
        <tissue evidence="2">Leaf</tissue>
    </source>
</reference>
<keyword evidence="3" id="KW-1185">Reference proteome</keyword>